<dbReference type="AlphaFoldDB" id="A0A6J7F0Y4"/>
<evidence type="ECO:0000313" key="3">
    <source>
        <dbReference type="EMBL" id="CAB4889722.1"/>
    </source>
</evidence>
<dbReference type="GO" id="GO:0006508">
    <property type="term" value="P:proteolysis"/>
    <property type="evidence" value="ECO:0007669"/>
    <property type="project" value="InterPro"/>
</dbReference>
<dbReference type="InterPro" id="IPR003959">
    <property type="entry name" value="ATPase_AAA_core"/>
</dbReference>
<gene>
    <name evidence="3" type="ORF">UFOPK3376_02724</name>
</gene>
<keyword evidence="1" id="KW-0472">Membrane</keyword>
<dbReference type="Pfam" id="PF01434">
    <property type="entry name" value="Peptidase_M41"/>
    <property type="match status" value="1"/>
</dbReference>
<protein>
    <submittedName>
        <fullName evidence="3">Unannotated protein</fullName>
    </submittedName>
</protein>
<dbReference type="PANTHER" id="PTHR23076:SF97">
    <property type="entry name" value="ATP-DEPENDENT ZINC METALLOPROTEASE YME1L1"/>
    <property type="match status" value="1"/>
</dbReference>
<dbReference type="InterPro" id="IPR003960">
    <property type="entry name" value="ATPase_AAA_CS"/>
</dbReference>
<dbReference type="Gene3D" id="3.40.50.300">
    <property type="entry name" value="P-loop containing nucleotide triphosphate hydrolases"/>
    <property type="match status" value="1"/>
</dbReference>
<keyword evidence="1" id="KW-1133">Transmembrane helix</keyword>
<dbReference type="GO" id="GO:0005886">
    <property type="term" value="C:plasma membrane"/>
    <property type="evidence" value="ECO:0007669"/>
    <property type="project" value="TreeGrafter"/>
</dbReference>
<dbReference type="PROSITE" id="PS00674">
    <property type="entry name" value="AAA"/>
    <property type="match status" value="1"/>
</dbReference>
<dbReference type="GO" id="GO:0016887">
    <property type="term" value="F:ATP hydrolysis activity"/>
    <property type="evidence" value="ECO:0007669"/>
    <property type="project" value="InterPro"/>
</dbReference>
<dbReference type="InterPro" id="IPR000642">
    <property type="entry name" value="Peptidase_M41"/>
</dbReference>
<sequence>MDITDLQHGTVVRGGNVDTSATRELQRQKRLKKLAIIVGVPLIWIWYRELIGNPVSPGLPSIVRNSPELSLLVVLLVLMASMTLIPYLGAGKSPHTILRPSDSNIRLDDVVGAEGTRREAIDTLNLFLNHQLFADELGGSPRRGVLFEGAPGTGKTYLAKALAAEAGVPFLFVSASEFQSMFFGQTNKKVRSFFKAMRKAARAEGGAIGFIEEFDAIGGSRSGMGANSSREGSVGIVNELLVQMQSFDLPTGWQKMKGKWADRINGLLPEGTAIKRSKPKTANVLLIAATNRAADLDPALLRPGRFDRIIHFDLPPHSDRVEIAQYYLDKKSHTPEVTAVAIADQSGGYTPVRIERLLDEALIISLRNGRRAMTLSDITEARLITEVGLSHEVGYHPDERRKVAVHEAGHALTAALAGRDIHIASILRRGGALGLVSHGDADERHLRTPTDANALITIALAGRAAEMQEYGEASSGISSDLAFATTVAAQLIGQLGAGKSLISIEAAYMPAAGNLVAKVLADEPSRKQVDGILDAAADRAACIVLEHRCALMNIADALIERDEITGVEVHAILAAALKAATA</sequence>
<dbReference type="Gene3D" id="1.20.58.760">
    <property type="entry name" value="Peptidase M41"/>
    <property type="match status" value="1"/>
</dbReference>
<evidence type="ECO:0000256" key="1">
    <source>
        <dbReference type="SAM" id="Phobius"/>
    </source>
</evidence>
<dbReference type="GO" id="GO:0004176">
    <property type="term" value="F:ATP-dependent peptidase activity"/>
    <property type="evidence" value="ECO:0007669"/>
    <property type="project" value="InterPro"/>
</dbReference>
<organism evidence="3">
    <name type="scientific">freshwater metagenome</name>
    <dbReference type="NCBI Taxonomy" id="449393"/>
    <lineage>
        <taxon>unclassified sequences</taxon>
        <taxon>metagenomes</taxon>
        <taxon>ecological metagenomes</taxon>
    </lineage>
</organism>
<keyword evidence="1" id="KW-0812">Transmembrane</keyword>
<feature type="domain" description="AAA+ ATPase" evidence="2">
    <location>
        <begin position="141"/>
        <end position="316"/>
    </location>
</feature>
<name>A0A6J7F0Y4_9ZZZZ</name>
<dbReference type="PANTHER" id="PTHR23076">
    <property type="entry name" value="METALLOPROTEASE M41 FTSH"/>
    <property type="match status" value="1"/>
</dbReference>
<dbReference type="InterPro" id="IPR003593">
    <property type="entry name" value="AAA+_ATPase"/>
</dbReference>
<dbReference type="InterPro" id="IPR037219">
    <property type="entry name" value="Peptidase_M41-like"/>
</dbReference>
<dbReference type="GO" id="GO:0030163">
    <property type="term" value="P:protein catabolic process"/>
    <property type="evidence" value="ECO:0007669"/>
    <property type="project" value="TreeGrafter"/>
</dbReference>
<feature type="transmembrane region" description="Helical" evidence="1">
    <location>
        <begin position="69"/>
        <end position="90"/>
    </location>
</feature>
<dbReference type="Pfam" id="PF00004">
    <property type="entry name" value="AAA"/>
    <property type="match status" value="1"/>
</dbReference>
<dbReference type="SUPFAM" id="SSF140990">
    <property type="entry name" value="FtsH protease domain-like"/>
    <property type="match status" value="1"/>
</dbReference>
<accession>A0A6J7F0Y4</accession>
<reference evidence="3" key="1">
    <citation type="submission" date="2020-05" db="EMBL/GenBank/DDBJ databases">
        <authorList>
            <person name="Chiriac C."/>
            <person name="Salcher M."/>
            <person name="Ghai R."/>
            <person name="Kavagutti S V."/>
        </authorList>
    </citation>
    <scope>NUCLEOTIDE SEQUENCE</scope>
</reference>
<dbReference type="GO" id="GO:0005524">
    <property type="term" value="F:ATP binding"/>
    <property type="evidence" value="ECO:0007669"/>
    <property type="project" value="InterPro"/>
</dbReference>
<evidence type="ECO:0000259" key="2">
    <source>
        <dbReference type="SMART" id="SM00382"/>
    </source>
</evidence>
<dbReference type="Gene3D" id="1.10.8.60">
    <property type="match status" value="1"/>
</dbReference>
<proteinExistence type="predicted"/>
<dbReference type="SUPFAM" id="SSF52540">
    <property type="entry name" value="P-loop containing nucleoside triphosphate hydrolases"/>
    <property type="match status" value="1"/>
</dbReference>
<dbReference type="InterPro" id="IPR027417">
    <property type="entry name" value="P-loop_NTPase"/>
</dbReference>
<dbReference type="EMBL" id="CAFBLP010000099">
    <property type="protein sequence ID" value="CAB4889722.1"/>
    <property type="molecule type" value="Genomic_DNA"/>
</dbReference>
<dbReference type="SMART" id="SM00382">
    <property type="entry name" value="AAA"/>
    <property type="match status" value="1"/>
</dbReference>
<dbReference type="GO" id="GO:0004222">
    <property type="term" value="F:metalloendopeptidase activity"/>
    <property type="evidence" value="ECO:0007669"/>
    <property type="project" value="InterPro"/>
</dbReference>